<dbReference type="EMBL" id="JACDUT010000001">
    <property type="protein sequence ID" value="MBA2873916.1"/>
    <property type="molecule type" value="Genomic_DNA"/>
</dbReference>
<protein>
    <submittedName>
        <fullName evidence="1">Uncharacterized protein</fullName>
    </submittedName>
</protein>
<evidence type="ECO:0000313" key="2">
    <source>
        <dbReference type="Proteomes" id="UP000523087"/>
    </source>
</evidence>
<keyword evidence="2" id="KW-1185">Reference proteome</keyword>
<evidence type="ECO:0000313" key="1">
    <source>
        <dbReference type="EMBL" id="MBA2873916.1"/>
    </source>
</evidence>
<dbReference type="Proteomes" id="UP000523087">
    <property type="component" value="Unassembled WGS sequence"/>
</dbReference>
<name>A0A7V9Z4L3_9BACL</name>
<reference evidence="1 2" key="1">
    <citation type="submission" date="2020-07" db="EMBL/GenBank/DDBJ databases">
        <title>Genomic Encyclopedia of Type Strains, Phase IV (KMG-IV): sequencing the most valuable type-strain genomes for metagenomic binning, comparative biology and taxonomic classification.</title>
        <authorList>
            <person name="Goeker M."/>
        </authorList>
    </citation>
    <scope>NUCLEOTIDE SEQUENCE [LARGE SCALE GENOMIC DNA]</scope>
    <source>
        <strain evidence="1 2">DSM 15730</strain>
    </source>
</reference>
<organism evidence="1 2">
    <name type="scientific">Thermaerobacillus caldiproteolyticus</name>
    <dbReference type="NCBI Taxonomy" id="247480"/>
    <lineage>
        <taxon>Bacteria</taxon>
        <taxon>Bacillati</taxon>
        <taxon>Bacillota</taxon>
        <taxon>Bacilli</taxon>
        <taxon>Bacillales</taxon>
        <taxon>Anoxybacillaceae</taxon>
        <taxon>Thermaerobacillus</taxon>
    </lineage>
</organism>
<accession>A0A7V9Z4L3</accession>
<sequence length="190" mass="22737">MRAVSYHLHKEWQQVVERAVQNIIIQYYQAAPSLRSVSFILMLVEKQWKHIKQNVFDSPLHYYTVLAKTTDHLLQFLHPLFEKQCSPLLLFERIKCKSKWRKTYVDIDMAYIDNGEWIIRKFLLEEDETFCRHYKQMILTACPQKFGFLPRKIEFCSLLNGTRHIECLSSLSAFHRVSKIKLFTCGRDFD</sequence>
<dbReference type="RefSeq" id="WP_181554813.1">
    <property type="nucleotide sequence ID" value="NZ_JACDUT010000001.1"/>
</dbReference>
<dbReference type="AlphaFoldDB" id="A0A7V9Z4L3"/>
<gene>
    <name evidence="1" type="ORF">HNR31_000668</name>
</gene>
<comment type="caution">
    <text evidence="1">The sequence shown here is derived from an EMBL/GenBank/DDBJ whole genome shotgun (WGS) entry which is preliminary data.</text>
</comment>
<proteinExistence type="predicted"/>